<dbReference type="Proteomes" id="UP000029267">
    <property type="component" value="Unassembled WGS sequence"/>
</dbReference>
<dbReference type="RefSeq" id="WP_081917036.1">
    <property type="nucleotide sequence ID" value="NZ_JPYA02000006.1"/>
</dbReference>
<evidence type="ECO:0000313" key="2">
    <source>
        <dbReference type="EMBL" id="MEB3752481.1"/>
    </source>
</evidence>
<reference evidence="2 3" key="1">
    <citation type="journal article" date="2014" name="Genome Announc.">
        <title>Draft Genome Sequence of Geobacillus icigianus Strain G1w1T Isolated from Hot Springs in the Valley of Geysers, Kamchatka (Russian Federation).</title>
        <authorList>
            <person name="Bryanskaya A.V."/>
            <person name="Rozanov A.S."/>
            <person name="Logacheva M.D."/>
            <person name="Kotenko A.V."/>
            <person name="Peltek S.E."/>
        </authorList>
    </citation>
    <scope>NUCLEOTIDE SEQUENCE [LARGE SCALE GENOMIC DNA]</scope>
    <source>
        <strain evidence="2 3">G1w1</strain>
    </source>
</reference>
<dbReference type="EMBL" id="JPYA02000006">
    <property type="protein sequence ID" value="MEB3752481.1"/>
    <property type="molecule type" value="Genomic_DNA"/>
</dbReference>
<keyword evidence="3" id="KW-1185">Reference proteome</keyword>
<protein>
    <recommendedName>
        <fullName evidence="1">Predicted DNA-binding protein ribbon-helix-helix domain-containing protein</fullName>
    </recommendedName>
</protein>
<evidence type="ECO:0000313" key="3">
    <source>
        <dbReference type="Proteomes" id="UP000029267"/>
    </source>
</evidence>
<organism evidence="2 3">
    <name type="scientific">Geobacillus icigianus</name>
    <dbReference type="NCBI Taxonomy" id="1430331"/>
    <lineage>
        <taxon>Bacteria</taxon>
        <taxon>Bacillati</taxon>
        <taxon>Bacillota</taxon>
        <taxon>Bacilli</taxon>
        <taxon>Bacillales</taxon>
        <taxon>Anoxybacillaceae</taxon>
        <taxon>Geobacillus</taxon>
    </lineage>
</organism>
<name>A0ABU6BKE1_9BACL</name>
<dbReference type="InterPro" id="IPR038733">
    <property type="entry name" value="Predicted_DNA_bind_prot_RHH"/>
</dbReference>
<feature type="domain" description="Predicted DNA-binding protein ribbon-helix-helix" evidence="1">
    <location>
        <begin position="1"/>
        <end position="42"/>
    </location>
</feature>
<evidence type="ECO:0000259" key="1">
    <source>
        <dbReference type="Pfam" id="PF12651"/>
    </source>
</evidence>
<gene>
    <name evidence="2" type="ORF">EP10_003396</name>
</gene>
<accession>A0ABU6BKE1</accession>
<dbReference type="Gene3D" id="1.10.1220.10">
    <property type="entry name" value="Met repressor-like"/>
    <property type="match status" value="1"/>
</dbReference>
<sequence length="47" mass="5623">MKKRITFTLDEKIIKELKETSERTMIPQARIVEQAIIDFLKKIESKM</sequence>
<comment type="caution">
    <text evidence="2">The sequence shown here is derived from an EMBL/GenBank/DDBJ whole genome shotgun (WGS) entry which is preliminary data.</text>
</comment>
<dbReference type="InterPro" id="IPR013321">
    <property type="entry name" value="Arc_rbn_hlx_hlx"/>
</dbReference>
<proteinExistence type="predicted"/>
<dbReference type="Pfam" id="PF12651">
    <property type="entry name" value="RHH_3"/>
    <property type="match status" value="1"/>
</dbReference>